<dbReference type="AlphaFoldDB" id="A0AAD4BF36"/>
<reference evidence="2" key="2">
    <citation type="journal article" date="2020" name="Nat. Commun.">
        <title>Large-scale genome sequencing of mycorrhizal fungi provides insights into the early evolution of symbiotic traits.</title>
        <authorList>
            <person name="Miyauchi S."/>
            <person name="Kiss E."/>
            <person name="Kuo A."/>
            <person name="Drula E."/>
            <person name="Kohler A."/>
            <person name="Sanchez-Garcia M."/>
            <person name="Morin E."/>
            <person name="Andreopoulos B."/>
            <person name="Barry K.W."/>
            <person name="Bonito G."/>
            <person name="Buee M."/>
            <person name="Carver A."/>
            <person name="Chen C."/>
            <person name="Cichocki N."/>
            <person name="Clum A."/>
            <person name="Culley D."/>
            <person name="Crous P.W."/>
            <person name="Fauchery L."/>
            <person name="Girlanda M."/>
            <person name="Hayes R.D."/>
            <person name="Keri Z."/>
            <person name="LaButti K."/>
            <person name="Lipzen A."/>
            <person name="Lombard V."/>
            <person name="Magnuson J."/>
            <person name="Maillard F."/>
            <person name="Murat C."/>
            <person name="Nolan M."/>
            <person name="Ohm R.A."/>
            <person name="Pangilinan J."/>
            <person name="Pereira M.F."/>
            <person name="Perotto S."/>
            <person name="Peter M."/>
            <person name="Pfister S."/>
            <person name="Riley R."/>
            <person name="Sitrit Y."/>
            <person name="Stielow J.B."/>
            <person name="Szollosi G."/>
            <person name="Zifcakova L."/>
            <person name="Stursova M."/>
            <person name="Spatafora J.W."/>
            <person name="Tedersoo L."/>
            <person name="Vaario L.M."/>
            <person name="Yamada A."/>
            <person name="Yan M."/>
            <person name="Wang P."/>
            <person name="Xu J."/>
            <person name="Bruns T."/>
            <person name="Baldrian P."/>
            <person name="Vilgalys R."/>
            <person name="Dunand C."/>
            <person name="Henrissat B."/>
            <person name="Grigoriev I.V."/>
            <person name="Hibbett D."/>
            <person name="Nagy L.G."/>
            <person name="Martin F.M."/>
        </authorList>
    </citation>
    <scope>NUCLEOTIDE SEQUENCE</scope>
    <source>
        <strain evidence="2">BED1</strain>
    </source>
</reference>
<dbReference type="Gene3D" id="3.40.50.1010">
    <property type="entry name" value="5'-nuclease"/>
    <property type="match status" value="1"/>
</dbReference>
<name>A0AAD4BF36_BOLED</name>
<reference evidence="2" key="1">
    <citation type="submission" date="2019-10" db="EMBL/GenBank/DDBJ databases">
        <authorList>
            <consortium name="DOE Joint Genome Institute"/>
            <person name="Kuo A."/>
            <person name="Miyauchi S."/>
            <person name="Kiss E."/>
            <person name="Drula E."/>
            <person name="Kohler A."/>
            <person name="Sanchez-Garcia M."/>
            <person name="Andreopoulos B."/>
            <person name="Barry K.W."/>
            <person name="Bonito G."/>
            <person name="Buee M."/>
            <person name="Carver A."/>
            <person name="Chen C."/>
            <person name="Cichocki N."/>
            <person name="Clum A."/>
            <person name="Culley D."/>
            <person name="Crous P.W."/>
            <person name="Fauchery L."/>
            <person name="Girlanda M."/>
            <person name="Hayes R."/>
            <person name="Keri Z."/>
            <person name="LaButti K."/>
            <person name="Lipzen A."/>
            <person name="Lombard V."/>
            <person name="Magnuson J."/>
            <person name="Maillard F."/>
            <person name="Morin E."/>
            <person name="Murat C."/>
            <person name="Nolan M."/>
            <person name="Ohm R."/>
            <person name="Pangilinan J."/>
            <person name="Pereira M."/>
            <person name="Perotto S."/>
            <person name="Peter M."/>
            <person name="Riley R."/>
            <person name="Sitrit Y."/>
            <person name="Stielow B."/>
            <person name="Szollosi G."/>
            <person name="Zifcakova L."/>
            <person name="Stursova M."/>
            <person name="Spatafora J.W."/>
            <person name="Tedersoo L."/>
            <person name="Vaario L.-M."/>
            <person name="Yamada A."/>
            <person name="Yan M."/>
            <person name="Wang P."/>
            <person name="Xu J."/>
            <person name="Bruns T."/>
            <person name="Baldrian P."/>
            <person name="Vilgalys R."/>
            <person name="Henrissat B."/>
            <person name="Grigoriev I.V."/>
            <person name="Hibbett D."/>
            <person name="Nagy L.G."/>
            <person name="Martin F.M."/>
        </authorList>
    </citation>
    <scope>NUCLEOTIDE SEQUENCE</scope>
    <source>
        <strain evidence="2">BED1</strain>
    </source>
</reference>
<proteinExistence type="predicted"/>
<keyword evidence="3" id="KW-1185">Reference proteome</keyword>
<accession>A0AAD4BF36</accession>
<sequence length="181" mass="19811">MACCRHGGDICAPCSRLRNGYPPPSSTQRPKGHPRRTTRSTPILNVVSGYSVLVLDTNIILSSLSIVALIIESLRWTVVIPVPVIMELDGLGSNTTQLGGRRLHYLPHPITCHVAQSADVQGRLSHVPQCPGTDAWTISFSRLPSGGRALDRMVCPSQGWCNSVRREQCHRTAENLGQLHF</sequence>
<evidence type="ECO:0000313" key="2">
    <source>
        <dbReference type="EMBL" id="KAF8425075.1"/>
    </source>
</evidence>
<gene>
    <name evidence="2" type="ORF">L210DRAFT_3765362</name>
</gene>
<organism evidence="2 3">
    <name type="scientific">Boletus edulis BED1</name>
    <dbReference type="NCBI Taxonomy" id="1328754"/>
    <lineage>
        <taxon>Eukaryota</taxon>
        <taxon>Fungi</taxon>
        <taxon>Dikarya</taxon>
        <taxon>Basidiomycota</taxon>
        <taxon>Agaricomycotina</taxon>
        <taxon>Agaricomycetes</taxon>
        <taxon>Agaricomycetidae</taxon>
        <taxon>Boletales</taxon>
        <taxon>Boletineae</taxon>
        <taxon>Boletaceae</taxon>
        <taxon>Boletoideae</taxon>
        <taxon>Boletus</taxon>
    </lineage>
</organism>
<dbReference type="EMBL" id="WHUW01000097">
    <property type="protein sequence ID" value="KAF8425075.1"/>
    <property type="molecule type" value="Genomic_DNA"/>
</dbReference>
<protein>
    <recommendedName>
        <fullName evidence="1">PIN domain-containing protein</fullName>
    </recommendedName>
</protein>
<comment type="caution">
    <text evidence="2">The sequence shown here is derived from an EMBL/GenBank/DDBJ whole genome shotgun (WGS) entry which is preliminary data.</text>
</comment>
<dbReference type="InterPro" id="IPR002716">
    <property type="entry name" value="PIN_dom"/>
</dbReference>
<dbReference type="Proteomes" id="UP001194468">
    <property type="component" value="Unassembled WGS sequence"/>
</dbReference>
<evidence type="ECO:0000259" key="1">
    <source>
        <dbReference type="Pfam" id="PF13638"/>
    </source>
</evidence>
<feature type="domain" description="PIN" evidence="1">
    <location>
        <begin position="53"/>
        <end position="102"/>
    </location>
</feature>
<dbReference type="Pfam" id="PF13638">
    <property type="entry name" value="PIN_4"/>
    <property type="match status" value="1"/>
</dbReference>
<evidence type="ECO:0000313" key="3">
    <source>
        <dbReference type="Proteomes" id="UP001194468"/>
    </source>
</evidence>